<dbReference type="Proteomes" id="UP000189739">
    <property type="component" value="Unassembled WGS sequence"/>
</dbReference>
<keyword evidence="2" id="KW-1185">Reference proteome</keyword>
<name>A0A1S9PK67_9SPHI</name>
<reference evidence="1 2" key="1">
    <citation type="submission" date="2016-07" db="EMBL/GenBank/DDBJ databases">
        <title>Genomic analysis of zinc-resistant bacterium Mucilaginibacter pedocola TBZ30.</title>
        <authorList>
            <person name="Huang J."/>
            <person name="Tang J."/>
        </authorList>
    </citation>
    <scope>NUCLEOTIDE SEQUENCE [LARGE SCALE GENOMIC DNA]</scope>
    <source>
        <strain evidence="1 2">TBZ30</strain>
    </source>
</reference>
<gene>
    <name evidence="1" type="ORF">BC343_20400</name>
</gene>
<dbReference type="RefSeq" id="WP_078346626.1">
    <property type="nucleotide sequence ID" value="NZ_MBTF01000002.1"/>
</dbReference>
<accession>A0A1S9PK67</accession>
<dbReference type="STRING" id="1792845.BC343_20400"/>
<dbReference type="EMBL" id="MBTF01000002">
    <property type="protein sequence ID" value="OOQ61344.1"/>
    <property type="molecule type" value="Genomic_DNA"/>
</dbReference>
<comment type="caution">
    <text evidence="1">The sequence shown here is derived from an EMBL/GenBank/DDBJ whole genome shotgun (WGS) entry which is preliminary data.</text>
</comment>
<evidence type="ECO:0000313" key="2">
    <source>
        <dbReference type="Proteomes" id="UP000189739"/>
    </source>
</evidence>
<proteinExistence type="predicted"/>
<dbReference type="OrthoDB" id="9898923at2"/>
<dbReference type="AlphaFoldDB" id="A0A1S9PK67"/>
<sequence>MNFINERRGRNAAATSNKSVLNAAMCLAKYVQPKTLLNFVDTGRFDDVSDLDKFILKVKDNGKYNYSRKVRQDKGGFNYKYISVFESNGPEGFKIVLLDNMDHFLREYHLGLFTIDFTLEDLVKEAEKSQQA</sequence>
<evidence type="ECO:0000313" key="1">
    <source>
        <dbReference type="EMBL" id="OOQ61344.1"/>
    </source>
</evidence>
<protein>
    <submittedName>
        <fullName evidence="1">Uncharacterized protein</fullName>
    </submittedName>
</protein>
<organism evidence="1 2">
    <name type="scientific">Mucilaginibacter pedocola</name>
    <dbReference type="NCBI Taxonomy" id="1792845"/>
    <lineage>
        <taxon>Bacteria</taxon>
        <taxon>Pseudomonadati</taxon>
        <taxon>Bacteroidota</taxon>
        <taxon>Sphingobacteriia</taxon>
        <taxon>Sphingobacteriales</taxon>
        <taxon>Sphingobacteriaceae</taxon>
        <taxon>Mucilaginibacter</taxon>
    </lineage>
</organism>